<dbReference type="Gene3D" id="4.10.240.10">
    <property type="entry name" value="Zn(2)-C6 fungal-type DNA-binding domain"/>
    <property type="match status" value="1"/>
</dbReference>
<evidence type="ECO:0000259" key="5">
    <source>
        <dbReference type="PROSITE" id="PS50048"/>
    </source>
</evidence>
<organism evidence="7">
    <name type="scientific">Pneumocystis jirovecii</name>
    <name type="common">Human pneumocystis pneumonia agent</name>
    <dbReference type="NCBI Taxonomy" id="42068"/>
    <lineage>
        <taxon>Eukaryota</taxon>
        <taxon>Fungi</taxon>
        <taxon>Dikarya</taxon>
        <taxon>Ascomycota</taxon>
        <taxon>Taphrinomycotina</taxon>
        <taxon>Pneumocystomycetes</taxon>
        <taxon>Pneumocystaceae</taxon>
        <taxon>Pneumocystis</taxon>
    </lineage>
</organism>
<feature type="domain" description="Zn(2)-C6 fungal-type" evidence="5">
    <location>
        <begin position="66"/>
        <end position="100"/>
    </location>
</feature>
<dbReference type="SUPFAM" id="SSF57701">
    <property type="entry name" value="Zn2/Cys6 DNA-binding domain"/>
    <property type="match status" value="1"/>
</dbReference>
<dbReference type="AlphaFoldDB" id="L0PC12"/>
<dbReference type="InterPro" id="IPR001138">
    <property type="entry name" value="Zn2Cys6_DnaBD"/>
</dbReference>
<evidence type="ECO:0000256" key="3">
    <source>
        <dbReference type="ARBA" id="ARBA00023163"/>
    </source>
</evidence>
<dbReference type="PROSITE" id="PS50048">
    <property type="entry name" value="ZN2_CY6_FUNGAL_2"/>
    <property type="match status" value="1"/>
</dbReference>
<dbReference type="EMBL" id="CAKM01000203">
    <property type="protein sequence ID" value="CCJ29644.1"/>
    <property type="molecule type" value="Genomic_DNA"/>
</dbReference>
<dbReference type="InParanoid" id="L0PC12"/>
<name>L0PC12_PNEJI</name>
<evidence type="ECO:0000313" key="7">
    <source>
        <dbReference type="Proteomes" id="UP000010422"/>
    </source>
</evidence>
<dbReference type="Pfam" id="PF00172">
    <property type="entry name" value="Zn_clus"/>
    <property type="match status" value="1"/>
</dbReference>
<dbReference type="CDD" id="cd00067">
    <property type="entry name" value="GAL4"/>
    <property type="match status" value="1"/>
</dbReference>
<dbReference type="PANTHER" id="PTHR46910">
    <property type="entry name" value="TRANSCRIPTION FACTOR PDR1"/>
    <property type="match status" value="1"/>
</dbReference>
<dbReference type="VEuPathDB" id="FungiDB:PNEJI1_001218"/>
<dbReference type="PROSITE" id="PS00463">
    <property type="entry name" value="ZN2_CY6_FUNGAL_1"/>
    <property type="match status" value="1"/>
</dbReference>
<evidence type="ECO:0000256" key="2">
    <source>
        <dbReference type="ARBA" id="ARBA00023015"/>
    </source>
</evidence>
<keyword evidence="2" id="KW-0805">Transcription regulation</keyword>
<comment type="caution">
    <text evidence="6">The sequence shown here is derived from an EMBL/GenBank/DDBJ whole genome shotgun (WGS) entry which is preliminary data.</text>
</comment>
<gene>
    <name evidence="6" type="ORF">PNEJI1_001218</name>
</gene>
<dbReference type="InterPro" id="IPR036864">
    <property type="entry name" value="Zn2-C6_fun-type_DNA-bd_sf"/>
</dbReference>
<keyword evidence="3" id="KW-0804">Transcription</keyword>
<evidence type="ECO:0000256" key="4">
    <source>
        <dbReference type="ARBA" id="ARBA00023242"/>
    </source>
</evidence>
<accession>L0PC12</accession>
<proteinExistence type="predicted"/>
<keyword evidence="4" id="KW-0539">Nucleus</keyword>
<keyword evidence="1" id="KW-0862">Zinc</keyword>
<dbReference type="PANTHER" id="PTHR46910:SF23">
    <property type="entry name" value="THIAMINE REPRESSIBLE GENES REGULATORY PROTEIN THI1"/>
    <property type="match status" value="1"/>
</dbReference>
<dbReference type="GO" id="GO:0000981">
    <property type="term" value="F:DNA-binding transcription factor activity, RNA polymerase II-specific"/>
    <property type="evidence" value="ECO:0007669"/>
    <property type="project" value="InterPro"/>
</dbReference>
<dbReference type="GO" id="GO:0008270">
    <property type="term" value="F:zinc ion binding"/>
    <property type="evidence" value="ECO:0007669"/>
    <property type="project" value="InterPro"/>
</dbReference>
<evidence type="ECO:0000256" key="1">
    <source>
        <dbReference type="ARBA" id="ARBA00022833"/>
    </source>
</evidence>
<dbReference type="InterPro" id="IPR050987">
    <property type="entry name" value="AtrR-like"/>
</dbReference>
<reference evidence="6 7" key="1">
    <citation type="journal article" date="2012" name="MBio">
        <title>De novo assembly of the Pneumocystis jirovecii genome from a single bronchoalveolar lavage fluid specimen from a patient.</title>
        <authorList>
            <person name="Cisse O.H."/>
            <person name="Pagni M."/>
            <person name="Hauser P.M."/>
        </authorList>
    </citation>
    <scope>NUCLEOTIDE SEQUENCE [LARGE SCALE GENOMIC DNA]</scope>
    <source>
        <strain evidence="6 7">SE8</strain>
    </source>
</reference>
<dbReference type="Proteomes" id="UP000010422">
    <property type="component" value="Unassembled WGS sequence"/>
</dbReference>
<sequence>MVFYSACETLISQNITPGFLSINKKNTGMENPLFKTRTLDSLKFPYRSRSLPLKGSDSPRQRIDVACQRCRRRKIRCSGDQGRPDGKCTHCIKANYPCEFVSRIHPPIQIPPILIAASPQSPNTVESPQPFMNTMSQFPGMVSPNLSNFGLHETPWSSNDPSSVTLTGKHPVNQSIYVQDAYGVSDGPPGPPYSSPFSRTAPPLMGLHSYLTTKDPSIDMWASESLCTPLHDPSPSVVENDIDLGLGISDQYLTMPHSGSLSEIPLSFDLQTSQFWSNNALSQFAWTSDYNKDTSFDSVPVLSSSYDASSDSAWDSQSPITDLFPNNTIDVPSLDGMFCFIKDLSPTPVLQEDNSSVFQQ</sequence>
<dbReference type="STRING" id="1209962.L0PC12"/>
<dbReference type="SMART" id="SM00066">
    <property type="entry name" value="GAL4"/>
    <property type="match status" value="1"/>
</dbReference>
<protein>
    <recommendedName>
        <fullName evidence="5">Zn(2)-C6 fungal-type domain-containing protein</fullName>
    </recommendedName>
</protein>
<evidence type="ECO:0000313" key="6">
    <source>
        <dbReference type="EMBL" id="CCJ29644.1"/>
    </source>
</evidence>